<evidence type="ECO:0000256" key="9">
    <source>
        <dbReference type="SAM" id="MobiDB-lite"/>
    </source>
</evidence>
<evidence type="ECO:0000256" key="6">
    <source>
        <dbReference type="ARBA" id="ARBA00022448"/>
    </source>
</evidence>
<comment type="caution">
    <text evidence="11">The sequence shown here is derived from an EMBL/GenBank/DDBJ whole genome shotgun (WGS) entry which is preliminary data.</text>
</comment>
<dbReference type="GO" id="GO:0048471">
    <property type="term" value="C:perinuclear region of cytoplasm"/>
    <property type="evidence" value="ECO:0007669"/>
    <property type="project" value="UniProtKB-SubCell"/>
</dbReference>
<dbReference type="PROSITE" id="PS50003">
    <property type="entry name" value="PH_DOMAIN"/>
    <property type="match status" value="1"/>
</dbReference>
<comment type="subcellular location">
    <subcellularLocation>
        <location evidence="3">Cell projection</location>
        <location evidence="3">Growth cone</location>
    </subcellularLocation>
    <subcellularLocation>
        <location evidence="2">Cytoplasm</location>
        <location evidence="2">Perinuclear region</location>
    </subcellularLocation>
</comment>
<organism evidence="11 12">
    <name type="scientific">Dimorphilus gyrociliatus</name>
    <dbReference type="NCBI Taxonomy" id="2664684"/>
    <lineage>
        <taxon>Eukaryota</taxon>
        <taxon>Metazoa</taxon>
        <taxon>Spiralia</taxon>
        <taxon>Lophotrochozoa</taxon>
        <taxon>Annelida</taxon>
        <taxon>Polychaeta</taxon>
        <taxon>Polychaeta incertae sedis</taxon>
        <taxon>Dinophilidae</taxon>
        <taxon>Dimorphilus</taxon>
    </lineage>
</organism>
<evidence type="ECO:0000256" key="5">
    <source>
        <dbReference type="ARBA" id="ARBA00017509"/>
    </source>
</evidence>
<name>A0A7I8V8C9_9ANNE</name>
<dbReference type="Gene3D" id="2.30.29.30">
    <property type="entry name" value="Pleckstrin-homology domain (PH domain)/Phosphotyrosine-binding domain (PTB)"/>
    <property type="match status" value="1"/>
</dbReference>
<accession>A0A7I8V8C9</accession>
<dbReference type="GO" id="GO:0006887">
    <property type="term" value="P:exocytosis"/>
    <property type="evidence" value="ECO:0007669"/>
    <property type="project" value="UniProtKB-KW"/>
</dbReference>
<keyword evidence="8" id="KW-0653">Protein transport</keyword>
<dbReference type="PANTHER" id="PTHR21426:SF12">
    <property type="entry name" value="EXOCYST COMPLEX COMPONENT 8"/>
    <property type="match status" value="1"/>
</dbReference>
<evidence type="ECO:0000256" key="4">
    <source>
        <dbReference type="ARBA" id="ARBA00007210"/>
    </source>
</evidence>
<dbReference type="InterPro" id="IPR016159">
    <property type="entry name" value="Cullin_repeat-like_dom_sf"/>
</dbReference>
<feature type="compositionally biased region" description="Basic and acidic residues" evidence="9">
    <location>
        <begin position="206"/>
        <end position="219"/>
    </location>
</feature>
<dbReference type="GO" id="GO:0000145">
    <property type="term" value="C:exocyst"/>
    <property type="evidence" value="ECO:0007669"/>
    <property type="project" value="InterPro"/>
</dbReference>
<dbReference type="Gene3D" id="1.20.58.1210">
    <property type="entry name" value="Exo84p, N-terminal helical domain"/>
    <property type="match status" value="1"/>
</dbReference>
<dbReference type="GO" id="GO:0030426">
    <property type="term" value="C:growth cone"/>
    <property type="evidence" value="ECO:0007669"/>
    <property type="project" value="UniProtKB-SubCell"/>
</dbReference>
<dbReference type="InterPro" id="IPR011993">
    <property type="entry name" value="PH-like_dom_sf"/>
</dbReference>
<evidence type="ECO:0000256" key="8">
    <source>
        <dbReference type="ARBA" id="ARBA00022927"/>
    </source>
</evidence>
<dbReference type="InterPro" id="IPR055251">
    <property type="entry name" value="SOS1_NGEF_PH"/>
</dbReference>
<evidence type="ECO:0000259" key="10">
    <source>
        <dbReference type="PROSITE" id="PS50003"/>
    </source>
</evidence>
<dbReference type="SUPFAM" id="SSF74788">
    <property type="entry name" value="Cullin repeat-like"/>
    <property type="match status" value="1"/>
</dbReference>
<dbReference type="AlphaFoldDB" id="A0A7I8V8C9"/>
<evidence type="ECO:0000256" key="3">
    <source>
        <dbReference type="ARBA" id="ARBA00004624"/>
    </source>
</evidence>
<gene>
    <name evidence="11" type="ORF">DGYR_LOCUS1271</name>
</gene>
<feature type="domain" description="PH" evidence="10">
    <location>
        <begin position="72"/>
        <end position="174"/>
    </location>
</feature>
<dbReference type="OrthoDB" id="642193at2759"/>
<dbReference type="PANTHER" id="PTHR21426">
    <property type="entry name" value="EXOCYST COMPLEX COMPONENT 8"/>
    <property type="match status" value="1"/>
</dbReference>
<dbReference type="GO" id="GO:0015031">
    <property type="term" value="P:protein transport"/>
    <property type="evidence" value="ECO:0007669"/>
    <property type="project" value="UniProtKB-KW"/>
</dbReference>
<evidence type="ECO:0000256" key="7">
    <source>
        <dbReference type="ARBA" id="ARBA00022483"/>
    </source>
</evidence>
<dbReference type="EMBL" id="CAJFCJ010000002">
    <property type="protein sequence ID" value="CAD5112064.1"/>
    <property type="molecule type" value="Genomic_DNA"/>
</dbReference>
<dbReference type="Pfam" id="PF16528">
    <property type="entry name" value="Exo84_C"/>
    <property type="match status" value="1"/>
</dbReference>
<evidence type="ECO:0000256" key="2">
    <source>
        <dbReference type="ARBA" id="ARBA00004556"/>
    </source>
</evidence>
<keyword evidence="6" id="KW-0813">Transport</keyword>
<dbReference type="Gene3D" id="1.20.58.1220">
    <property type="entry name" value="Exo84p, C-terminal helical domain"/>
    <property type="match status" value="1"/>
</dbReference>
<dbReference type="SUPFAM" id="SSF50729">
    <property type="entry name" value="PH domain-like"/>
    <property type="match status" value="1"/>
</dbReference>
<reference evidence="11 12" key="1">
    <citation type="submission" date="2020-08" db="EMBL/GenBank/DDBJ databases">
        <authorList>
            <person name="Hejnol A."/>
        </authorList>
    </citation>
    <scope>NUCLEOTIDE SEQUENCE [LARGE SCALE GENOMIC DNA]</scope>
</reference>
<proteinExistence type="inferred from homology"/>
<keyword evidence="7" id="KW-0268">Exocytosis</keyword>
<evidence type="ECO:0000313" key="11">
    <source>
        <dbReference type="EMBL" id="CAD5112064.1"/>
    </source>
</evidence>
<protein>
    <recommendedName>
        <fullName evidence="5">Exocyst complex component 8</fullName>
    </recommendedName>
</protein>
<comment type="similarity">
    <text evidence="4">Belongs to the EXO84 family.</text>
</comment>
<dbReference type="InterPro" id="IPR032403">
    <property type="entry name" value="Exo84_C"/>
</dbReference>
<feature type="region of interest" description="Disordered" evidence="9">
    <location>
        <begin position="196"/>
        <end position="219"/>
    </location>
</feature>
<evidence type="ECO:0000313" key="12">
    <source>
        <dbReference type="Proteomes" id="UP000549394"/>
    </source>
</evidence>
<dbReference type="Pfam" id="PF22697">
    <property type="entry name" value="SOS1_NGEF_PH"/>
    <property type="match status" value="1"/>
</dbReference>
<evidence type="ECO:0000256" key="1">
    <source>
        <dbReference type="ARBA" id="ARBA00002660"/>
    </source>
</evidence>
<dbReference type="InterPro" id="IPR042560">
    <property type="entry name" value="Exo84_C_2"/>
</dbReference>
<dbReference type="SMART" id="SM00233">
    <property type="entry name" value="PH"/>
    <property type="match status" value="1"/>
</dbReference>
<sequence>MYELIHMLSDQKALLSSLLETSMLSEKNGGTSEVQDSMKTNENSDNYKYQSLAYLLETVESCPPLSDVPNRYLLHDGKLNKLDCQTYAQTGEVKAFLLNDRFILAERIDKKSSQDKYRFDSIFELEKLAVVNVKDSDKLKNAFQILDFPNTLLFSADSSKQKNIWLEKIDIAKHAIAVKSIEAKLKENMLESEDESYYDDEFDDDNPFRDSPKKSNTKAKTEREKILSWLQDAPDELDVAIAQRHFDEAVDIIEKIRKFIQDNPKDSIFTEYACRIERRESSLVEILMNELKAPPERSVRGGPLFAKRAVSQLIRLGKSSKACQLFLENRSSLRNFNLEQIKYDGVTQSYIQKITGVYFKSLLESGLLFEKAFQKTPQCQSAFISWCDKEIKSYVILFRDRLLLMKANLSTTATCIADARKRLKELEEIGLSFEYLFDMLLRTDFCKLVDECQEKQREIISIDSKHENLWRPSNLQNSQQLTEFEKELENLGFSTIKQYSYDSCFSHLCSATVKFVRNIIVVLNDLEKIKCESIYSSVVNCFSSLLKFQYESYDKIAKEQHELRTTIEMNKKFFKKDLMPFVTNRINKMGIVYNLSV</sequence>
<dbReference type="GO" id="GO:0006893">
    <property type="term" value="P:Golgi to plasma membrane transport"/>
    <property type="evidence" value="ECO:0007669"/>
    <property type="project" value="TreeGrafter"/>
</dbReference>
<dbReference type="InterPro" id="IPR033961">
    <property type="entry name" value="Exo84"/>
</dbReference>
<dbReference type="InterPro" id="IPR042561">
    <property type="entry name" value="Exo84_C_1"/>
</dbReference>
<keyword evidence="12" id="KW-1185">Reference proteome</keyword>
<feature type="compositionally biased region" description="Acidic residues" evidence="9">
    <location>
        <begin position="196"/>
        <end position="205"/>
    </location>
</feature>
<dbReference type="CDD" id="cd01226">
    <property type="entry name" value="PH_RalBD_exo84"/>
    <property type="match status" value="1"/>
</dbReference>
<comment type="function">
    <text evidence="1">Component of the exocyst complex involved in the docking of exocytic vesicles with fusion sites on the plasma membrane.</text>
</comment>
<dbReference type="InterPro" id="IPR001849">
    <property type="entry name" value="PH_domain"/>
</dbReference>
<dbReference type="Proteomes" id="UP000549394">
    <property type="component" value="Unassembled WGS sequence"/>
</dbReference>